<organism evidence="2 3">
    <name type="scientific">Bordetella genomosp. 1</name>
    <dbReference type="NCBI Taxonomy" id="1395607"/>
    <lineage>
        <taxon>Bacteria</taxon>
        <taxon>Pseudomonadati</taxon>
        <taxon>Pseudomonadota</taxon>
        <taxon>Betaproteobacteria</taxon>
        <taxon>Burkholderiales</taxon>
        <taxon>Alcaligenaceae</taxon>
        <taxon>Bordetella</taxon>
    </lineage>
</organism>
<feature type="transmembrane region" description="Helical" evidence="1">
    <location>
        <begin position="171"/>
        <end position="188"/>
    </location>
</feature>
<feature type="transmembrane region" description="Helical" evidence="1">
    <location>
        <begin position="97"/>
        <end position="119"/>
    </location>
</feature>
<evidence type="ECO:0000313" key="2">
    <source>
        <dbReference type="EMBL" id="OZI67961.1"/>
    </source>
</evidence>
<proteinExistence type="predicted"/>
<evidence type="ECO:0000256" key="1">
    <source>
        <dbReference type="SAM" id="Phobius"/>
    </source>
</evidence>
<keyword evidence="1" id="KW-0812">Transmembrane</keyword>
<sequence>MNGTRGPGGALAQWRLAFLGDLKESLPISVSRSAIPAGSNIILALVGHYSVQTLAELTLLLAMASIFFVISTSGQIGLQAEFARAAADGISAEFRRLLGAALITYGGISAIASLVLTLASTAASCADIGSISCSVNTALPVFSLSIPLLALIAVLTIALEAAGEAPRVARVKLAQLLWQITAVFIVVVREGGVLAIAWAYVSSDLVGLAALSALSVLTRARPSFDVRVSQLGERLLPLKVGVPIVVGQLAQRYSVYVLTAAVARFGAASTSALATAGAVVFFAQVPIVGICQMASIDVARRAQSRMPVNDIVWRRFLNMIVLTVAMAGMVLLGRDFLKFALTADKEAAHIFMAALPYVLVHYVASNCAMYAVAVLRSYGDRLWPQLIMAGTMAIAFAGYLDVSDQRQFIDAYVPYVSLFLIAGSIVWIRLYYVQRRDHPRL</sequence>
<reference evidence="2 3" key="1">
    <citation type="submission" date="2017-05" db="EMBL/GenBank/DDBJ databases">
        <title>Complete and WGS of Bordetella genogroups.</title>
        <authorList>
            <person name="Spilker T."/>
            <person name="Lipuma J."/>
        </authorList>
    </citation>
    <scope>NUCLEOTIDE SEQUENCE [LARGE SCALE GENOMIC DNA]</scope>
    <source>
        <strain evidence="2 3">AU9795</strain>
    </source>
</reference>
<dbReference type="EMBL" id="NEVR01000001">
    <property type="protein sequence ID" value="OZI67961.1"/>
    <property type="molecule type" value="Genomic_DNA"/>
</dbReference>
<evidence type="ECO:0000313" key="3">
    <source>
        <dbReference type="Proteomes" id="UP000216354"/>
    </source>
</evidence>
<feature type="transmembrane region" description="Helical" evidence="1">
    <location>
        <begin position="412"/>
        <end position="432"/>
    </location>
</feature>
<gene>
    <name evidence="2" type="ORF">CAL27_00370</name>
</gene>
<feature type="transmembrane region" description="Helical" evidence="1">
    <location>
        <begin position="139"/>
        <end position="159"/>
    </location>
</feature>
<protein>
    <recommendedName>
        <fullName evidence="4">MATE family efflux transporter</fullName>
    </recommendedName>
</protein>
<accession>A0ABX4F3G4</accession>
<dbReference type="Proteomes" id="UP000216354">
    <property type="component" value="Unassembled WGS sequence"/>
</dbReference>
<keyword evidence="1" id="KW-1133">Transmembrane helix</keyword>
<feature type="transmembrane region" description="Helical" evidence="1">
    <location>
        <begin position="57"/>
        <end position="76"/>
    </location>
</feature>
<comment type="caution">
    <text evidence="2">The sequence shown here is derived from an EMBL/GenBank/DDBJ whole genome shotgun (WGS) entry which is preliminary data.</text>
</comment>
<feature type="transmembrane region" description="Helical" evidence="1">
    <location>
        <begin position="382"/>
        <end position="400"/>
    </location>
</feature>
<dbReference type="RefSeq" id="WP_094830443.1">
    <property type="nucleotide sequence ID" value="NZ_NEVR01000001.1"/>
</dbReference>
<feature type="transmembrane region" description="Helical" evidence="1">
    <location>
        <begin position="273"/>
        <end position="295"/>
    </location>
</feature>
<name>A0ABX4F3G4_9BORD</name>
<evidence type="ECO:0008006" key="4">
    <source>
        <dbReference type="Google" id="ProtNLM"/>
    </source>
</evidence>
<feature type="transmembrane region" description="Helical" evidence="1">
    <location>
        <begin position="354"/>
        <end position="375"/>
    </location>
</feature>
<keyword evidence="1" id="KW-0472">Membrane</keyword>
<keyword evidence="3" id="KW-1185">Reference proteome</keyword>
<feature type="transmembrane region" description="Helical" evidence="1">
    <location>
        <begin position="316"/>
        <end position="334"/>
    </location>
</feature>